<dbReference type="EMBL" id="CP116942">
    <property type="protein sequence ID" value="WCO68265.1"/>
    <property type="molecule type" value="Genomic_DNA"/>
</dbReference>
<evidence type="ECO:0000313" key="2">
    <source>
        <dbReference type="Proteomes" id="UP001216390"/>
    </source>
</evidence>
<keyword evidence="2" id="KW-1185">Reference proteome</keyword>
<dbReference type="KEGG" id="ima:PO878_05930"/>
<dbReference type="AlphaFoldDB" id="A0AAE9Y7Q5"/>
<name>A0AAE9Y7Q5_9ACTN</name>
<dbReference type="Pfam" id="PF22234">
    <property type="entry name" value="Rv2466c-like"/>
    <property type="match status" value="1"/>
</dbReference>
<dbReference type="SUPFAM" id="SSF52833">
    <property type="entry name" value="Thioredoxin-like"/>
    <property type="match status" value="1"/>
</dbReference>
<reference evidence="1" key="1">
    <citation type="submission" date="2023-01" db="EMBL/GenBank/DDBJ databases">
        <title>The diversity of Class Acidimicrobiia in South China Sea sediment environments and the proposal of Iamia marina sp. nov., a novel species of the genus Iamia.</title>
        <authorList>
            <person name="He Y."/>
            <person name="Tian X."/>
        </authorList>
    </citation>
    <scope>NUCLEOTIDE SEQUENCE</scope>
    <source>
        <strain evidence="1">DSM 19957</strain>
    </source>
</reference>
<gene>
    <name evidence="1" type="ORF">PO878_05930</name>
</gene>
<dbReference type="Proteomes" id="UP001216390">
    <property type="component" value="Chromosome"/>
</dbReference>
<evidence type="ECO:0000313" key="1">
    <source>
        <dbReference type="EMBL" id="WCO68265.1"/>
    </source>
</evidence>
<accession>A0AAE9Y7Q5</accession>
<organism evidence="1 2">
    <name type="scientific">Iamia majanohamensis</name>
    <dbReference type="NCBI Taxonomy" id="467976"/>
    <lineage>
        <taxon>Bacteria</taxon>
        <taxon>Bacillati</taxon>
        <taxon>Actinomycetota</taxon>
        <taxon>Acidimicrobiia</taxon>
        <taxon>Acidimicrobiales</taxon>
        <taxon>Iamiaceae</taxon>
        <taxon>Iamia</taxon>
    </lineage>
</organism>
<dbReference type="InterPro" id="IPR036249">
    <property type="entry name" value="Thioredoxin-like_sf"/>
</dbReference>
<sequence>MDRPAAVDFHFDIMCPYAYQTSLWIREVRDRTGLEVRWRFFSLEEVNRVEGKKHPWEREWSYGWSMMRVGARLRRDDPALLDEWYARAGAALHVHGRKPHRPEVARALLEEMGQDPDLVDEAIADPTTTDEVRAEHDAVVAAAGWGVPILRFDDGQTFFGPVVVDPPTGDAAVRLWDLVCGWREFPHLYELQRPKQPADVALIGERFRPYLEARDWVTIQNDTP</sequence>
<proteinExistence type="predicted"/>
<dbReference type="Gene3D" id="3.40.30.10">
    <property type="entry name" value="Glutaredoxin"/>
    <property type="match status" value="1"/>
</dbReference>
<dbReference type="RefSeq" id="WP_272737782.1">
    <property type="nucleotide sequence ID" value="NZ_CP116942.1"/>
</dbReference>
<dbReference type="InterPro" id="IPR053977">
    <property type="entry name" value="Rv2466c-like"/>
</dbReference>
<protein>
    <submittedName>
        <fullName evidence="1">DsbA family protein</fullName>
    </submittedName>
</protein>